<evidence type="ECO:0000256" key="2">
    <source>
        <dbReference type="HAMAP-Rule" id="MF_01448"/>
    </source>
</evidence>
<evidence type="ECO:0000256" key="1">
    <source>
        <dbReference type="ARBA" id="ARBA00008439"/>
    </source>
</evidence>
<gene>
    <name evidence="3" type="ORF">EDD58_103315</name>
</gene>
<dbReference type="PANTHER" id="PTHR40066:SF1">
    <property type="entry name" value="UPF0473 PROTEIN CBO2561_CLC_2432"/>
    <property type="match status" value="1"/>
</dbReference>
<organism evidence="3 4">
    <name type="scientific">Hazenella coriacea</name>
    <dbReference type="NCBI Taxonomy" id="1179467"/>
    <lineage>
        <taxon>Bacteria</taxon>
        <taxon>Bacillati</taxon>
        <taxon>Bacillota</taxon>
        <taxon>Bacilli</taxon>
        <taxon>Bacillales</taxon>
        <taxon>Thermoactinomycetaceae</taxon>
        <taxon>Hazenella</taxon>
    </lineage>
</organism>
<name>A0A4R3L653_9BACL</name>
<dbReference type="InterPro" id="IPR009711">
    <property type="entry name" value="UPF0473"/>
</dbReference>
<evidence type="ECO:0000313" key="4">
    <source>
        <dbReference type="Proteomes" id="UP000294937"/>
    </source>
</evidence>
<reference evidence="3 4" key="1">
    <citation type="submission" date="2019-03" db="EMBL/GenBank/DDBJ databases">
        <title>Genomic Encyclopedia of Type Strains, Phase IV (KMG-IV): sequencing the most valuable type-strain genomes for metagenomic binning, comparative biology and taxonomic classification.</title>
        <authorList>
            <person name="Goeker M."/>
        </authorList>
    </citation>
    <scope>NUCLEOTIDE SEQUENCE [LARGE SCALE GENOMIC DNA]</scope>
    <source>
        <strain evidence="3 4">DSM 45707</strain>
    </source>
</reference>
<dbReference type="HAMAP" id="MF_01448">
    <property type="entry name" value="UPF0473"/>
    <property type="match status" value="1"/>
</dbReference>
<dbReference type="PANTHER" id="PTHR40066">
    <property type="entry name" value="UPF0473 PROTEIN CBO2561/CLC_2432"/>
    <property type="match status" value="1"/>
</dbReference>
<comment type="caution">
    <text evidence="3">The sequence shown here is derived from an EMBL/GenBank/DDBJ whole genome shotgun (WGS) entry which is preliminary data.</text>
</comment>
<dbReference type="OrthoDB" id="2086132at2"/>
<dbReference type="Proteomes" id="UP000294937">
    <property type="component" value="Unassembled WGS sequence"/>
</dbReference>
<evidence type="ECO:0000313" key="3">
    <source>
        <dbReference type="EMBL" id="TCS94892.1"/>
    </source>
</evidence>
<accession>A0A4R3L653</accession>
<sequence>MSDQQNQDLDPFFYIPNEEGVDEKFEVLYEFDVEDTGYHYILLVPAIEEGEEETEEVEVYPIKFKLGEEEPVYEIIESDEEWAMIEEVLHTLEEEDF</sequence>
<dbReference type="Pfam" id="PF06949">
    <property type="entry name" value="DUF1292"/>
    <property type="match status" value="1"/>
</dbReference>
<dbReference type="RefSeq" id="WP_131924271.1">
    <property type="nucleotide sequence ID" value="NZ_SMAG01000003.1"/>
</dbReference>
<proteinExistence type="inferred from homology"/>
<keyword evidence="4" id="KW-1185">Reference proteome</keyword>
<dbReference type="EMBL" id="SMAG01000003">
    <property type="protein sequence ID" value="TCS94892.1"/>
    <property type="molecule type" value="Genomic_DNA"/>
</dbReference>
<comment type="similarity">
    <text evidence="1 2">Belongs to the UPF0473 family.</text>
</comment>
<protein>
    <recommendedName>
        <fullName evidence="2">UPF0473 protein EDD58_103315</fullName>
    </recommendedName>
</protein>
<dbReference type="AlphaFoldDB" id="A0A4R3L653"/>